<sequence length="402" mass="44777">MAPIRPSYAISSHEDGGKDIPDDGTYTVTSRHPGYRVAHNIIMVLPALDDAQGDIHHETARIACAIVAGNRWEGYFSEERTGSRTMTPEAGILLGKEYYFRISGDAEVWNLPSIWSQFTIPNMPPGRALPRQGGLTDALLARDITCRLTDAFEGTEHAHLVPRSKVAWFQQNNMFRYSVSPRPEVELIEAPRNALLLRSGIYTVFDQRRLAIVPKPLPSDDTGRANHTSAAHVFSPSSSTQFAKLYHHVAIQPSHGISLEYMFARFASTVFAYSAQFLQQGVKRALCIVQDGEMTVEDFNEDQCIQLYQSRKARKEQEFGDEDENDRRRRGRPRLRSWSSAVSTAGASYPSTLAEDTPLLTDHSTIASDEDVPPLATAHSSVDTTAKSDLPVQETVFRDLPT</sequence>
<feature type="domain" description="Ig-like" evidence="2">
    <location>
        <begin position="112"/>
        <end position="203"/>
    </location>
</feature>
<accession>A0A4V6TKN2</accession>
<evidence type="ECO:0000259" key="2">
    <source>
        <dbReference type="PROSITE" id="PS50835"/>
    </source>
</evidence>
<dbReference type="AlphaFoldDB" id="A0A4V6TKN2"/>
<feature type="compositionally biased region" description="Polar residues" evidence="1">
    <location>
        <begin position="378"/>
        <end position="387"/>
    </location>
</feature>
<protein>
    <recommendedName>
        <fullName evidence="2">Ig-like domain-containing protein</fullName>
    </recommendedName>
</protein>
<dbReference type="InterPro" id="IPR003615">
    <property type="entry name" value="HNH_nuc"/>
</dbReference>
<feature type="compositionally biased region" description="Basic and acidic residues" evidence="1">
    <location>
        <begin position="12"/>
        <end position="21"/>
    </location>
</feature>
<evidence type="ECO:0000313" key="4">
    <source>
        <dbReference type="Proteomes" id="UP000308724"/>
    </source>
</evidence>
<reference evidence="3 4" key="1">
    <citation type="submission" date="2018-10" db="EMBL/GenBank/DDBJ databases">
        <title>Fifty Aureobasidium pullulans genomes reveal a recombining polyextremotolerant generalist.</title>
        <authorList>
            <person name="Gostincar C."/>
            <person name="Turk M."/>
            <person name="Zajc J."/>
            <person name="Gunde-Cimerman N."/>
        </authorList>
    </citation>
    <scope>NUCLEOTIDE SEQUENCE [LARGE SCALE GENOMIC DNA]</scope>
    <source>
        <strain evidence="3 4">EXF-1645</strain>
    </source>
</reference>
<comment type="caution">
    <text evidence="3">The sequence shown here is derived from an EMBL/GenBank/DDBJ whole genome shotgun (WGS) entry which is preliminary data.</text>
</comment>
<feature type="region of interest" description="Disordered" evidence="1">
    <location>
        <begin position="312"/>
        <end position="402"/>
    </location>
</feature>
<feature type="region of interest" description="Disordered" evidence="1">
    <location>
        <begin position="1"/>
        <end position="24"/>
    </location>
</feature>
<proteinExistence type="predicted"/>
<dbReference type="InterPro" id="IPR007110">
    <property type="entry name" value="Ig-like_dom"/>
</dbReference>
<evidence type="ECO:0000313" key="3">
    <source>
        <dbReference type="EMBL" id="TIA29107.1"/>
    </source>
</evidence>
<organism evidence="3 4">
    <name type="scientific">Aureobasidium pullulans</name>
    <name type="common">Black yeast</name>
    <name type="synonym">Pullularia pullulans</name>
    <dbReference type="NCBI Taxonomy" id="5580"/>
    <lineage>
        <taxon>Eukaryota</taxon>
        <taxon>Fungi</taxon>
        <taxon>Dikarya</taxon>
        <taxon>Ascomycota</taxon>
        <taxon>Pezizomycotina</taxon>
        <taxon>Dothideomycetes</taxon>
        <taxon>Dothideomycetidae</taxon>
        <taxon>Dothideales</taxon>
        <taxon>Saccotheciaceae</taxon>
        <taxon>Aureobasidium</taxon>
    </lineage>
</organism>
<dbReference type="Pfam" id="PF13391">
    <property type="entry name" value="HNH_2"/>
    <property type="match status" value="1"/>
</dbReference>
<evidence type="ECO:0000256" key="1">
    <source>
        <dbReference type="SAM" id="MobiDB-lite"/>
    </source>
</evidence>
<dbReference type="PROSITE" id="PS50835">
    <property type="entry name" value="IG_LIKE"/>
    <property type="match status" value="1"/>
</dbReference>
<dbReference type="Proteomes" id="UP000308724">
    <property type="component" value="Unassembled WGS sequence"/>
</dbReference>
<dbReference type="EMBL" id="QZBZ01000485">
    <property type="protein sequence ID" value="TIA29107.1"/>
    <property type="molecule type" value="Genomic_DNA"/>
</dbReference>
<name>A0A4V6TKN2_AURPU</name>
<gene>
    <name evidence="3" type="ORF">D6C78_10404</name>
</gene>
<feature type="compositionally biased region" description="Polar residues" evidence="1">
    <location>
        <begin position="337"/>
        <end position="351"/>
    </location>
</feature>